<dbReference type="AlphaFoldDB" id="A0A8B7PMV3"/>
<proteinExistence type="inferred from homology"/>
<feature type="region of interest" description="Disordered" evidence="10">
    <location>
        <begin position="1"/>
        <end position="68"/>
    </location>
</feature>
<feature type="compositionally biased region" description="Low complexity" evidence="10">
    <location>
        <begin position="11"/>
        <end position="37"/>
    </location>
</feature>
<dbReference type="InterPro" id="IPR000649">
    <property type="entry name" value="IF-2B-related"/>
</dbReference>
<comment type="subcellular location">
    <subcellularLocation>
        <location evidence="1">Cytoplasm</location>
        <location evidence="1">Cytosol</location>
    </subcellularLocation>
</comment>
<gene>
    <name evidence="12" type="primary">LOC108682628</name>
</gene>
<evidence type="ECO:0000256" key="8">
    <source>
        <dbReference type="ARBA" id="ARBA00046432"/>
    </source>
</evidence>
<organism evidence="11 12">
    <name type="scientific">Hyalella azteca</name>
    <name type="common">Amphipod</name>
    <dbReference type="NCBI Taxonomy" id="294128"/>
    <lineage>
        <taxon>Eukaryota</taxon>
        <taxon>Metazoa</taxon>
        <taxon>Ecdysozoa</taxon>
        <taxon>Arthropoda</taxon>
        <taxon>Crustacea</taxon>
        <taxon>Multicrustacea</taxon>
        <taxon>Malacostraca</taxon>
        <taxon>Eumalacostraca</taxon>
        <taxon>Peracarida</taxon>
        <taxon>Amphipoda</taxon>
        <taxon>Senticaudata</taxon>
        <taxon>Talitrida</taxon>
        <taxon>Talitroidea</taxon>
        <taxon>Hyalellidae</taxon>
        <taxon>Hyalella</taxon>
    </lineage>
</organism>
<keyword evidence="4" id="KW-0396">Initiation factor</keyword>
<comment type="similarity">
    <text evidence="2 9">Belongs to the eIF-2B alpha/beta/delta subunits family.</text>
</comment>
<dbReference type="Pfam" id="PF01008">
    <property type="entry name" value="IF-2B"/>
    <property type="match status" value="1"/>
</dbReference>
<dbReference type="InterPro" id="IPR051855">
    <property type="entry name" value="eIF2B_beta_subunit"/>
</dbReference>
<dbReference type="KEGG" id="hazt:108682628"/>
<keyword evidence="11" id="KW-1185">Reference proteome</keyword>
<dbReference type="OMA" id="CKHITNT"/>
<dbReference type="SUPFAM" id="SSF100950">
    <property type="entry name" value="NagB/RpiA/CoA transferase-like"/>
    <property type="match status" value="1"/>
</dbReference>
<sequence length="501" mass="54829">MGKKSPKNSPKKSGMPSKSSPATAGSSSEKKSVSITSNKGVIASSNSQYTPAASDCVPSPKLGETSSGVAALDKSMERLSIDDRVKVDTKVVIGSKKETPSSTDSPHIQNTNLENSIKSSSTHQKLPIMPLELDNAPQKSQWSVEEEMDTVLNLIDSIYYVSEHDKALATFDLIRGVISEEKQWKSPREMIDRIMTIYAEITAKVPYDTTSRNVILKLRKIILDEFREAAKDIMALSKVSSTSNFMKSISVLNDVISLDAAQLPTLPDSVNTVDLAQKVKENVLALMMEYKMELENIPTLIVNQAKNIIVEDDVVMTHSYCPITAQLFINAARHCNYTLYVVESQPLCYGHLLLDDLRGSEVNTILIPDCNVGALMPKMTKVIMPCSAILADGSVKTLSFGGVISHVAMTDKKEVYVIAANYQFTPSLVSNVNLDLDPLEVDSVGYSSNFGSFLKKFDLTDCTDVCKHITNTGAVPPAQASRVMADMYNPRLDNEEPLSIV</sequence>
<dbReference type="RefSeq" id="XP_018027320.1">
    <property type="nucleotide sequence ID" value="XM_018171831.2"/>
</dbReference>
<reference evidence="12" key="1">
    <citation type="submission" date="2025-08" db="UniProtKB">
        <authorList>
            <consortium name="RefSeq"/>
        </authorList>
    </citation>
    <scope>IDENTIFICATION</scope>
    <source>
        <tissue evidence="12">Whole organism</tissue>
    </source>
</reference>
<dbReference type="Gene3D" id="3.40.50.10470">
    <property type="entry name" value="Translation initiation factor eif-2b, domain 2"/>
    <property type="match status" value="1"/>
</dbReference>
<feature type="compositionally biased region" description="Basic residues" evidence="10">
    <location>
        <begin position="1"/>
        <end position="10"/>
    </location>
</feature>
<evidence type="ECO:0000256" key="10">
    <source>
        <dbReference type="SAM" id="MobiDB-lite"/>
    </source>
</evidence>
<dbReference type="GO" id="GO:0005085">
    <property type="term" value="F:guanyl-nucleotide exchange factor activity"/>
    <property type="evidence" value="ECO:0007669"/>
    <property type="project" value="TreeGrafter"/>
</dbReference>
<evidence type="ECO:0000313" key="11">
    <source>
        <dbReference type="Proteomes" id="UP000694843"/>
    </source>
</evidence>
<evidence type="ECO:0000256" key="3">
    <source>
        <dbReference type="ARBA" id="ARBA00022490"/>
    </source>
</evidence>
<dbReference type="GeneID" id="108682628"/>
<evidence type="ECO:0000256" key="4">
    <source>
        <dbReference type="ARBA" id="ARBA00022540"/>
    </source>
</evidence>
<accession>A0A8B7PMV3</accession>
<dbReference type="InterPro" id="IPR037171">
    <property type="entry name" value="NagB/RpiA_transferase-like"/>
</dbReference>
<evidence type="ECO:0000256" key="5">
    <source>
        <dbReference type="ARBA" id="ARBA00022917"/>
    </source>
</evidence>
<evidence type="ECO:0000256" key="1">
    <source>
        <dbReference type="ARBA" id="ARBA00004514"/>
    </source>
</evidence>
<dbReference type="InterPro" id="IPR042529">
    <property type="entry name" value="IF_2B-like_C"/>
</dbReference>
<dbReference type="GO" id="GO:0005851">
    <property type="term" value="C:eukaryotic translation initiation factor 2B complex"/>
    <property type="evidence" value="ECO:0007669"/>
    <property type="project" value="TreeGrafter"/>
</dbReference>
<evidence type="ECO:0000256" key="9">
    <source>
        <dbReference type="RuleBase" id="RU003814"/>
    </source>
</evidence>
<dbReference type="Proteomes" id="UP000694843">
    <property type="component" value="Unplaced"/>
</dbReference>
<evidence type="ECO:0000256" key="2">
    <source>
        <dbReference type="ARBA" id="ARBA00007251"/>
    </source>
</evidence>
<evidence type="ECO:0000313" key="12">
    <source>
        <dbReference type="RefSeq" id="XP_018027320.1"/>
    </source>
</evidence>
<evidence type="ECO:0000256" key="7">
    <source>
        <dbReference type="ARBA" id="ARBA00044228"/>
    </source>
</evidence>
<keyword evidence="3" id="KW-0963">Cytoplasm</keyword>
<evidence type="ECO:0000256" key="6">
    <source>
        <dbReference type="ARBA" id="ARBA00044122"/>
    </source>
</evidence>
<dbReference type="GO" id="GO:0005829">
    <property type="term" value="C:cytosol"/>
    <property type="evidence" value="ECO:0007669"/>
    <property type="project" value="UniProtKB-SubCell"/>
</dbReference>
<keyword evidence="5" id="KW-0648">Protein biosynthesis</keyword>
<dbReference type="PANTHER" id="PTHR45859:SF1">
    <property type="entry name" value="TRANSLATION INITIATION FACTOR EIF-2B SUBUNIT BETA"/>
    <property type="match status" value="1"/>
</dbReference>
<comment type="subunit">
    <text evidence="8">Component of the translation initiation factor 2B (eIF2B) complex which is a heterodecamer of two sets of five different subunits: alpha, beta, gamma, delta and epsilon. Subunits alpha, beta and delta comprise a regulatory subcomplex and subunits epsilon and gamma comprise a catalytic subcomplex. Within the complex, the hexameric regulatory complex resides at the center, with the two heterodimeric catalytic subcomplexes bound on opposite sides.</text>
</comment>
<dbReference type="PANTHER" id="PTHR45859">
    <property type="entry name" value="TRANSLATION INITIATION FACTOR EIF-2B SUBUNIT BETA"/>
    <property type="match status" value="1"/>
</dbReference>
<protein>
    <recommendedName>
        <fullName evidence="6">Translation initiation factor eIF2B subunit beta</fullName>
    </recommendedName>
    <alternativeName>
        <fullName evidence="7">eIF2B GDP-GTP exchange factor subunit beta</fullName>
    </alternativeName>
</protein>
<dbReference type="GO" id="GO:0003743">
    <property type="term" value="F:translation initiation factor activity"/>
    <property type="evidence" value="ECO:0007669"/>
    <property type="project" value="UniProtKB-KW"/>
</dbReference>
<name>A0A8B7PMV3_HYAAZ</name>
<dbReference type="OrthoDB" id="269919at2759"/>